<gene>
    <name evidence="2" type="ORF">GCM10011574_48010</name>
</gene>
<organism evidence="2 3">
    <name type="scientific">Microbispora bryophytorum</name>
    <dbReference type="NCBI Taxonomy" id="1460882"/>
    <lineage>
        <taxon>Bacteria</taxon>
        <taxon>Bacillati</taxon>
        <taxon>Actinomycetota</taxon>
        <taxon>Actinomycetes</taxon>
        <taxon>Streptosporangiales</taxon>
        <taxon>Streptosporangiaceae</taxon>
        <taxon>Microbispora</taxon>
    </lineage>
</organism>
<keyword evidence="3" id="KW-1185">Reference proteome</keyword>
<reference evidence="2" key="1">
    <citation type="journal article" date="2014" name="Int. J. Syst. Evol. Microbiol.">
        <title>Complete genome sequence of Corynebacterium casei LMG S-19264T (=DSM 44701T), isolated from a smear-ripened cheese.</title>
        <authorList>
            <consortium name="US DOE Joint Genome Institute (JGI-PGF)"/>
            <person name="Walter F."/>
            <person name="Albersmeier A."/>
            <person name="Kalinowski J."/>
            <person name="Ruckert C."/>
        </authorList>
    </citation>
    <scope>NUCLEOTIDE SEQUENCE</scope>
    <source>
        <strain evidence="2">CGMCC 4.7138</strain>
    </source>
</reference>
<evidence type="ECO:0000313" key="3">
    <source>
        <dbReference type="Proteomes" id="UP000653480"/>
    </source>
</evidence>
<evidence type="ECO:0000313" key="2">
    <source>
        <dbReference type="EMBL" id="GGO21006.1"/>
    </source>
</evidence>
<dbReference type="Proteomes" id="UP000653480">
    <property type="component" value="Unassembled WGS sequence"/>
</dbReference>
<name>A0A8H9H2Y1_9ACTN</name>
<accession>A0A8H9H2Y1</accession>
<sequence>MALSRGSPRVGVTDHPALWSPDLPRQGREALTRPPGRLVHREGKPSGFRIIPLPGRRSCENSLSSPAGRERETTPAQVGGEPLTGTAQILSEVAQTGGRACLP</sequence>
<proteinExistence type="predicted"/>
<feature type="region of interest" description="Disordered" evidence="1">
    <location>
        <begin position="1"/>
        <end position="82"/>
    </location>
</feature>
<reference evidence="2" key="2">
    <citation type="submission" date="2020-09" db="EMBL/GenBank/DDBJ databases">
        <authorList>
            <person name="Sun Q."/>
            <person name="Zhou Y."/>
        </authorList>
    </citation>
    <scope>NUCLEOTIDE SEQUENCE</scope>
    <source>
        <strain evidence="2">CGMCC 4.7138</strain>
    </source>
</reference>
<evidence type="ECO:0000256" key="1">
    <source>
        <dbReference type="SAM" id="MobiDB-lite"/>
    </source>
</evidence>
<comment type="caution">
    <text evidence="2">The sequence shown here is derived from an EMBL/GenBank/DDBJ whole genome shotgun (WGS) entry which is preliminary data.</text>
</comment>
<protein>
    <submittedName>
        <fullName evidence="2">Uncharacterized protein</fullName>
    </submittedName>
</protein>
<dbReference type="AlphaFoldDB" id="A0A8H9H2Y1"/>
<dbReference type="EMBL" id="BMMN01000009">
    <property type="protein sequence ID" value="GGO21006.1"/>
    <property type="molecule type" value="Genomic_DNA"/>
</dbReference>